<evidence type="ECO:0000259" key="3">
    <source>
        <dbReference type="PROSITE" id="PS51462"/>
    </source>
</evidence>
<evidence type="ECO:0000313" key="4">
    <source>
        <dbReference type="EMBL" id="TLP37825.1"/>
    </source>
</evidence>
<comment type="similarity">
    <text evidence="2">Belongs to the Nudix hydrolase family.</text>
</comment>
<protein>
    <submittedName>
        <fullName evidence="4">NUDIX hydrolase</fullName>
    </submittedName>
</protein>
<evidence type="ECO:0000256" key="1">
    <source>
        <dbReference type="ARBA" id="ARBA00022801"/>
    </source>
</evidence>
<dbReference type="Gene3D" id="3.90.79.10">
    <property type="entry name" value="Nucleoside Triphosphate Pyrophosphohydrolase"/>
    <property type="match status" value="1"/>
</dbReference>
<gene>
    <name evidence="4" type="ORF">FDK22_10990</name>
</gene>
<dbReference type="OrthoDB" id="9791656at2"/>
<dbReference type="PROSITE" id="PS51462">
    <property type="entry name" value="NUDIX"/>
    <property type="match status" value="1"/>
</dbReference>
<dbReference type="CDD" id="cd18873">
    <property type="entry name" value="NUDIX_NadM_like"/>
    <property type="match status" value="1"/>
</dbReference>
<dbReference type="PROSITE" id="PS00893">
    <property type="entry name" value="NUDIX_BOX"/>
    <property type="match status" value="1"/>
</dbReference>
<reference evidence="4 5" key="1">
    <citation type="submission" date="2019-05" db="EMBL/GenBank/DDBJ databases">
        <title>Arcobacter sp. nov., isolated from sea sediment.</title>
        <authorList>
            <person name="Kim W."/>
        </authorList>
    </citation>
    <scope>NUCLEOTIDE SEQUENCE [LARGE SCALE GENOMIC DNA]</scope>
    <source>
        <strain evidence="4 5">CAU 1517</strain>
    </source>
</reference>
<dbReference type="InterPro" id="IPR015797">
    <property type="entry name" value="NUDIX_hydrolase-like_dom_sf"/>
</dbReference>
<keyword evidence="1 2" id="KW-0378">Hydrolase</keyword>
<keyword evidence="5" id="KW-1185">Reference proteome</keyword>
<dbReference type="GO" id="GO:0016787">
    <property type="term" value="F:hydrolase activity"/>
    <property type="evidence" value="ECO:0007669"/>
    <property type="project" value="UniProtKB-KW"/>
</dbReference>
<dbReference type="EMBL" id="VANU01000004">
    <property type="protein sequence ID" value="TLP37825.1"/>
    <property type="molecule type" value="Genomic_DNA"/>
</dbReference>
<accession>A0A5R8Y0A8</accession>
<dbReference type="RefSeq" id="WP_138153005.1">
    <property type="nucleotide sequence ID" value="NZ_CBDDKQ010000004.1"/>
</dbReference>
<comment type="caution">
    <text evidence="4">The sequence shown here is derived from an EMBL/GenBank/DDBJ whole genome shotgun (WGS) entry which is preliminary data.</text>
</comment>
<name>A0A5R8Y0A8_9BACT</name>
<dbReference type="PRINTS" id="PR00502">
    <property type="entry name" value="NUDIXFAMILY"/>
</dbReference>
<proteinExistence type="inferred from homology"/>
<evidence type="ECO:0000256" key="2">
    <source>
        <dbReference type="RuleBase" id="RU003476"/>
    </source>
</evidence>
<sequence>MIKTPHLSTDGIIKLYDENDIFKGIVLIERLNEPHGLALPGGFVDIGESVENALVREMKEETNLDVKILNLQNIYSDPSRDPRFHTASAVYVCEAKGKPKAQDDAKEVFIYPIKEIPLEKLVFDHRKIIEDFQKTIRW</sequence>
<dbReference type="SUPFAM" id="SSF55811">
    <property type="entry name" value="Nudix"/>
    <property type="match status" value="1"/>
</dbReference>
<dbReference type="InterPro" id="IPR020476">
    <property type="entry name" value="Nudix_hydrolase"/>
</dbReference>
<organism evidence="4 5">
    <name type="scientific">Arcobacter arenosus</name>
    <dbReference type="NCBI Taxonomy" id="2576037"/>
    <lineage>
        <taxon>Bacteria</taxon>
        <taxon>Pseudomonadati</taxon>
        <taxon>Campylobacterota</taxon>
        <taxon>Epsilonproteobacteria</taxon>
        <taxon>Campylobacterales</taxon>
        <taxon>Arcobacteraceae</taxon>
        <taxon>Arcobacter</taxon>
    </lineage>
</organism>
<dbReference type="InterPro" id="IPR020084">
    <property type="entry name" value="NUDIX_hydrolase_CS"/>
</dbReference>
<feature type="domain" description="Nudix hydrolase" evidence="3">
    <location>
        <begin position="4"/>
        <end position="138"/>
    </location>
</feature>
<dbReference type="AlphaFoldDB" id="A0A5R8Y0A8"/>
<dbReference type="Pfam" id="PF00293">
    <property type="entry name" value="NUDIX"/>
    <property type="match status" value="1"/>
</dbReference>
<dbReference type="PANTHER" id="PTHR43736">
    <property type="entry name" value="ADP-RIBOSE PYROPHOSPHATASE"/>
    <property type="match status" value="1"/>
</dbReference>
<dbReference type="Proteomes" id="UP000308901">
    <property type="component" value="Unassembled WGS sequence"/>
</dbReference>
<dbReference type="InterPro" id="IPR000086">
    <property type="entry name" value="NUDIX_hydrolase_dom"/>
</dbReference>
<evidence type="ECO:0000313" key="5">
    <source>
        <dbReference type="Proteomes" id="UP000308901"/>
    </source>
</evidence>
<dbReference type="PANTHER" id="PTHR43736:SF1">
    <property type="entry name" value="DIHYDRONEOPTERIN TRIPHOSPHATE DIPHOSPHATASE"/>
    <property type="match status" value="1"/>
</dbReference>